<proteinExistence type="inferred from homology"/>
<evidence type="ECO:0000256" key="1">
    <source>
        <dbReference type="ARBA" id="ARBA00010699"/>
    </source>
</evidence>
<dbReference type="EC" id="2.1.2.9" evidence="2 5"/>
<dbReference type="GO" id="GO:0004479">
    <property type="term" value="F:methionyl-tRNA formyltransferase activity"/>
    <property type="evidence" value="ECO:0007669"/>
    <property type="project" value="UniProtKB-UniRule"/>
</dbReference>
<dbReference type="FunFam" id="3.40.50.12230:FF:000001">
    <property type="entry name" value="Methionyl-tRNA formyltransferase"/>
    <property type="match status" value="1"/>
</dbReference>
<dbReference type="Gene3D" id="3.40.50.12230">
    <property type="match status" value="1"/>
</dbReference>
<dbReference type="NCBIfam" id="TIGR00460">
    <property type="entry name" value="fmt"/>
    <property type="match status" value="1"/>
</dbReference>
<evidence type="ECO:0000256" key="2">
    <source>
        <dbReference type="ARBA" id="ARBA00012261"/>
    </source>
</evidence>
<dbReference type="OrthoDB" id="9802815at2"/>
<dbReference type="Pfam" id="PF02911">
    <property type="entry name" value="Formyl_trans_C"/>
    <property type="match status" value="1"/>
</dbReference>
<feature type="domain" description="Formyl transferase N-terminal" evidence="6">
    <location>
        <begin position="8"/>
        <end position="185"/>
    </location>
</feature>
<dbReference type="HAMAP" id="MF_00182">
    <property type="entry name" value="Formyl_trans"/>
    <property type="match status" value="1"/>
</dbReference>
<dbReference type="AlphaFoldDB" id="A0A1W1HJC7"/>
<evidence type="ECO:0000256" key="5">
    <source>
        <dbReference type="HAMAP-Rule" id="MF_00182"/>
    </source>
</evidence>
<dbReference type="GO" id="GO:0005829">
    <property type="term" value="C:cytosol"/>
    <property type="evidence" value="ECO:0007669"/>
    <property type="project" value="TreeGrafter"/>
</dbReference>
<dbReference type="InterPro" id="IPR005793">
    <property type="entry name" value="Formyl_trans_C"/>
</dbReference>
<evidence type="ECO:0000256" key="3">
    <source>
        <dbReference type="ARBA" id="ARBA00022679"/>
    </source>
</evidence>
<accession>A0A1W1HJC7</accession>
<comment type="catalytic activity">
    <reaction evidence="5">
        <text>L-methionyl-tRNA(fMet) + (6R)-10-formyltetrahydrofolate = N-formyl-L-methionyl-tRNA(fMet) + (6S)-5,6,7,8-tetrahydrofolate + H(+)</text>
        <dbReference type="Rhea" id="RHEA:24380"/>
        <dbReference type="Rhea" id="RHEA-COMP:9952"/>
        <dbReference type="Rhea" id="RHEA-COMP:9953"/>
        <dbReference type="ChEBI" id="CHEBI:15378"/>
        <dbReference type="ChEBI" id="CHEBI:57453"/>
        <dbReference type="ChEBI" id="CHEBI:78530"/>
        <dbReference type="ChEBI" id="CHEBI:78844"/>
        <dbReference type="ChEBI" id="CHEBI:195366"/>
        <dbReference type="EC" id="2.1.2.9"/>
    </reaction>
</comment>
<evidence type="ECO:0000313" key="9">
    <source>
        <dbReference type="Proteomes" id="UP000191931"/>
    </source>
</evidence>
<keyword evidence="4 5" id="KW-0648">Protein biosynthesis</keyword>
<feature type="domain" description="Formyl transferase C-terminal" evidence="7">
    <location>
        <begin position="210"/>
        <end position="306"/>
    </location>
</feature>
<dbReference type="SUPFAM" id="SSF53328">
    <property type="entry name" value="Formyltransferase"/>
    <property type="match status" value="1"/>
</dbReference>
<evidence type="ECO:0000259" key="6">
    <source>
        <dbReference type="Pfam" id="PF00551"/>
    </source>
</evidence>
<dbReference type="CDD" id="cd08704">
    <property type="entry name" value="Met_tRNA_FMT_C"/>
    <property type="match status" value="1"/>
</dbReference>
<evidence type="ECO:0000256" key="4">
    <source>
        <dbReference type="ARBA" id="ARBA00022917"/>
    </source>
</evidence>
<dbReference type="SUPFAM" id="SSF50486">
    <property type="entry name" value="FMT C-terminal domain-like"/>
    <property type="match status" value="1"/>
</dbReference>
<dbReference type="EMBL" id="FWEV01000320">
    <property type="protein sequence ID" value="SLM32482.1"/>
    <property type="molecule type" value="Genomic_DNA"/>
</dbReference>
<dbReference type="InterPro" id="IPR041711">
    <property type="entry name" value="Met-tRNA-FMT_N"/>
</dbReference>
<evidence type="ECO:0000259" key="7">
    <source>
        <dbReference type="Pfam" id="PF02911"/>
    </source>
</evidence>
<keyword evidence="3 5" id="KW-0808">Transferase</keyword>
<feature type="binding site" evidence="5">
    <location>
        <begin position="115"/>
        <end position="118"/>
    </location>
    <ligand>
        <name>(6S)-5,6,7,8-tetrahydrofolate</name>
        <dbReference type="ChEBI" id="CHEBI:57453"/>
    </ligand>
</feature>
<dbReference type="PANTHER" id="PTHR11138:SF5">
    <property type="entry name" value="METHIONYL-TRNA FORMYLTRANSFERASE, MITOCHONDRIAL"/>
    <property type="match status" value="1"/>
</dbReference>
<keyword evidence="9" id="KW-1185">Reference proteome</keyword>
<dbReference type="Proteomes" id="UP000191931">
    <property type="component" value="Unassembled WGS sequence"/>
</dbReference>
<evidence type="ECO:0000313" key="8">
    <source>
        <dbReference type="EMBL" id="SLM32482.1"/>
    </source>
</evidence>
<dbReference type="STRING" id="1246637.MTBBW1_750003"/>
<dbReference type="InterPro" id="IPR005794">
    <property type="entry name" value="Fmt"/>
</dbReference>
<dbReference type="PANTHER" id="PTHR11138">
    <property type="entry name" value="METHIONYL-TRNA FORMYLTRANSFERASE"/>
    <property type="match status" value="1"/>
</dbReference>
<dbReference type="Pfam" id="PF00551">
    <property type="entry name" value="Formyl_trans_N"/>
    <property type="match status" value="1"/>
</dbReference>
<dbReference type="InterPro" id="IPR044135">
    <property type="entry name" value="Met-tRNA-FMT_C"/>
</dbReference>
<dbReference type="RefSeq" id="WP_080802329.1">
    <property type="nucleotide sequence ID" value="NZ_LT828543.1"/>
</dbReference>
<dbReference type="InterPro" id="IPR011034">
    <property type="entry name" value="Formyl_transferase-like_C_sf"/>
</dbReference>
<dbReference type="CDD" id="cd08646">
    <property type="entry name" value="FMT_core_Met-tRNA-FMT_N"/>
    <property type="match status" value="1"/>
</dbReference>
<dbReference type="InterPro" id="IPR036477">
    <property type="entry name" value="Formyl_transf_N_sf"/>
</dbReference>
<reference evidence="8 9" key="1">
    <citation type="submission" date="2017-03" db="EMBL/GenBank/DDBJ databases">
        <authorList>
            <person name="Afonso C.L."/>
            <person name="Miller P.J."/>
            <person name="Scott M.A."/>
            <person name="Spackman E."/>
            <person name="Goraichik I."/>
            <person name="Dimitrov K.M."/>
            <person name="Suarez D.L."/>
            <person name="Swayne D.E."/>
        </authorList>
    </citation>
    <scope>NUCLEOTIDE SEQUENCE [LARGE SCALE GENOMIC DNA]</scope>
    <source>
        <strain evidence="8">PRJEB14757</strain>
    </source>
</reference>
<sequence>MRKRQKIIFMGTPEFSVPPLKALAAAHDISLVITQPDRPKGRGRKLSPPPVKEAALELGIEVFQPKKISGKDEDAILEKLKALEPDFFVVVAYGHKLSRKMLDIPTIYPINIHASLLPAYRGSSPIQAAIMNMDKESGVTTMIMDTDLDTGDMLLKAVTQLTEDETAQTLHDRLSIMGAELIIKTLEGIADNTITPEPQDHSKATFAPMLKKEDGRIDWCMEPEEISAQVRAMTPWPGAFTFINDKRIRVMKVRCMDIKSDEPPGTVINCTCDEIHVRAGSGAIAILELQGASGKCLCSEEYLRGNRLGTGECFL</sequence>
<organism evidence="8 9">
    <name type="scientific">Desulfamplus magnetovallimortis</name>
    <dbReference type="NCBI Taxonomy" id="1246637"/>
    <lineage>
        <taxon>Bacteria</taxon>
        <taxon>Pseudomonadati</taxon>
        <taxon>Thermodesulfobacteriota</taxon>
        <taxon>Desulfobacteria</taxon>
        <taxon>Desulfobacterales</taxon>
        <taxon>Desulfobacteraceae</taxon>
        <taxon>Desulfamplus</taxon>
    </lineage>
</organism>
<protein>
    <recommendedName>
        <fullName evidence="2 5">Methionyl-tRNA formyltransferase</fullName>
        <ecNumber evidence="2 5">2.1.2.9</ecNumber>
    </recommendedName>
</protein>
<gene>
    <name evidence="5 8" type="primary">fmt</name>
    <name evidence="8" type="ORF">MTBBW1_750003</name>
</gene>
<comment type="similarity">
    <text evidence="1 5">Belongs to the Fmt family.</text>
</comment>
<name>A0A1W1HJC7_9BACT</name>
<dbReference type="InterPro" id="IPR002376">
    <property type="entry name" value="Formyl_transf_N"/>
</dbReference>
<comment type="function">
    <text evidence="5">Attaches a formyl group to the free amino group of methionyl-tRNA(fMet). The formyl group appears to play a dual role in the initiator identity of N-formylmethionyl-tRNA by promoting its recognition by IF2 and preventing the misappropriation of this tRNA by the elongation apparatus.</text>
</comment>